<dbReference type="EMBL" id="CABVPX010000011">
    <property type="protein sequence ID" value="VWB68009.1"/>
    <property type="molecule type" value="Genomic_DNA"/>
</dbReference>
<dbReference type="Proteomes" id="UP000494172">
    <property type="component" value="Unassembled WGS sequence"/>
</dbReference>
<reference evidence="4 5" key="1">
    <citation type="submission" date="2019-09" db="EMBL/GenBank/DDBJ databases">
        <authorList>
            <person name="Depoorter E."/>
        </authorList>
    </citation>
    <scope>NUCLEOTIDE SEQUENCE [LARGE SCALE GENOMIC DNA]</scope>
    <source>
        <strain evidence="4">LMG 24066</strain>
    </source>
</reference>
<comment type="catalytic activity">
    <reaction evidence="3">
        <text>Hydrolysis of (1-&gt;4)-beta-linkages between N-acetylmuramic acid and N-acetyl-D-glucosamine residues in a peptidoglycan and between N-acetyl-D-glucosamine residues in chitodextrins.</text>
        <dbReference type="EC" id="3.2.1.17"/>
    </reaction>
</comment>
<sequence>MANYKYPFKDKAGKDVVDADVYYSALGMASGGYYVFGPSGAHSGIHYESAMANLLSLDEGIGAMTKGEVVAYRINRDYPTFPGAAKGPTTAESTSAGFSTGFVLTRHTLEYPTGNKLTYFCLAMHLRSFGEYERMGSVVKRPAYWPAKICRVKETAKEKQTVPKGATDQPVIGLSVRAKPSFAKDSPVLGYLPHGARFTVLQRDKQWVKIKRVIEKAIVPPSTAQTEVPATAHSGWVSMSWLEALGQAPEDFDVVVTPASPPAVKAEELLGHMGEYRRVQDPGQGRKLMHHEIIVGPELRAFLEKSRAAAAKATPQQKTLLRVAPDTQLHNPVLAPPQAGLLPVNTIVALDGTPPDDALYVKVKPMGAMQWIDRKAKLPTGAKEANLFRLNDGAVYAAAEIVRVPRQGTVGQPGATRFRGVFVEAISQTPVWITKDTYATLVGIQGRKLLTADLPQGWGSFPLTFAANGPKNGVQPQHVSRLMMQQSRPDRQIPTELPKVFALDEAGNGWWQVQLKTSGTTAIGWVGEVGHAGVSLHSPHEWVDFKLIESKPTTAAYGSYFADFKQMEEFQRGRLGMKDADLDVPLREVRALLDADHDGQLTLAEVKAAQRDHDTIRQLSRVILRYPSEWKADKKAWDAYDALIPPSSKTAWEAEKARIAQLVWWDQVAGKVKGFPVKPFVFHIHPVAMACSFSGYAASRLSRKGFWFIYSQEARENVSNVLHWPGGDSGVTLGPGYDMGERSAPSIRGQMLKIGLSEAVATGISGAAGLTGAAAKKFASENKGLVRLDRQQEAELLRVVVPAYEKIVIRDIDRVLTQNEFDALTSFAYNPAGRWRSLATLINAGDLSSAVRKIREGASSGGVVLGGLVKRREDEVNLLIDGRYEFQGEAISIPYF</sequence>
<evidence type="ECO:0000313" key="4">
    <source>
        <dbReference type="EMBL" id="VWB68009.1"/>
    </source>
</evidence>
<keyword evidence="1 3" id="KW-0929">Antimicrobial</keyword>
<dbReference type="InterPro" id="IPR002196">
    <property type="entry name" value="Glyco_hydro_24"/>
</dbReference>
<dbReference type="EC" id="3.2.1.17" evidence="3"/>
<dbReference type="GO" id="GO:0031640">
    <property type="term" value="P:killing of cells of another organism"/>
    <property type="evidence" value="ECO:0007669"/>
    <property type="project" value="UniProtKB-KW"/>
</dbReference>
<name>A0A9Q9SIR5_9BURK</name>
<accession>A0A9Q9SIR5</accession>
<dbReference type="Pfam" id="PF00959">
    <property type="entry name" value="Phage_lysozyme"/>
    <property type="match status" value="1"/>
</dbReference>
<dbReference type="AlphaFoldDB" id="A0A9Q9SIR5"/>
<dbReference type="InterPro" id="IPR023346">
    <property type="entry name" value="Lysozyme-like_dom_sf"/>
</dbReference>
<dbReference type="GO" id="GO:0042742">
    <property type="term" value="P:defense response to bacterium"/>
    <property type="evidence" value="ECO:0007669"/>
    <property type="project" value="UniProtKB-KW"/>
</dbReference>
<comment type="caution">
    <text evidence="4">The sequence shown here is derived from an EMBL/GenBank/DDBJ whole genome shotgun (WGS) entry which is preliminary data.</text>
</comment>
<evidence type="ECO:0000256" key="1">
    <source>
        <dbReference type="ARBA" id="ARBA00022529"/>
    </source>
</evidence>
<comment type="similarity">
    <text evidence="3">Belongs to the glycosyl hydrolase 24 family.</text>
</comment>
<dbReference type="InterPro" id="IPR023347">
    <property type="entry name" value="Lysozyme_dom_sf"/>
</dbReference>
<dbReference type="Gene3D" id="1.10.530.40">
    <property type="match status" value="1"/>
</dbReference>
<evidence type="ECO:0000313" key="5">
    <source>
        <dbReference type="Proteomes" id="UP000494172"/>
    </source>
</evidence>
<dbReference type="GO" id="GO:0009253">
    <property type="term" value="P:peptidoglycan catabolic process"/>
    <property type="evidence" value="ECO:0007669"/>
    <property type="project" value="InterPro"/>
</dbReference>
<dbReference type="SUPFAM" id="SSF53955">
    <property type="entry name" value="Lysozyme-like"/>
    <property type="match status" value="1"/>
</dbReference>
<dbReference type="GO" id="GO:0016998">
    <property type="term" value="P:cell wall macromolecule catabolic process"/>
    <property type="evidence" value="ECO:0007669"/>
    <property type="project" value="InterPro"/>
</dbReference>
<keyword evidence="3" id="KW-0378">Hydrolase</keyword>
<proteinExistence type="inferred from homology"/>
<evidence type="ECO:0000256" key="2">
    <source>
        <dbReference type="ARBA" id="ARBA00022638"/>
    </source>
</evidence>
<evidence type="ECO:0000256" key="3">
    <source>
        <dbReference type="RuleBase" id="RU003788"/>
    </source>
</evidence>
<dbReference type="InterPro" id="IPR018247">
    <property type="entry name" value="EF_Hand_1_Ca_BS"/>
</dbReference>
<gene>
    <name evidence="4" type="ORF">BAR24066_03172</name>
</gene>
<dbReference type="GO" id="GO:0003796">
    <property type="term" value="F:lysozyme activity"/>
    <property type="evidence" value="ECO:0007669"/>
    <property type="project" value="UniProtKB-EC"/>
</dbReference>
<keyword evidence="3" id="KW-0326">Glycosidase</keyword>
<dbReference type="Gene3D" id="2.30.30.40">
    <property type="entry name" value="SH3 Domains"/>
    <property type="match status" value="1"/>
</dbReference>
<dbReference type="PROSITE" id="PS00018">
    <property type="entry name" value="EF_HAND_1"/>
    <property type="match status" value="1"/>
</dbReference>
<organism evidence="4 5">
    <name type="scientific">Burkholderia arboris</name>
    <dbReference type="NCBI Taxonomy" id="488730"/>
    <lineage>
        <taxon>Bacteria</taxon>
        <taxon>Pseudomonadati</taxon>
        <taxon>Pseudomonadota</taxon>
        <taxon>Betaproteobacteria</taxon>
        <taxon>Burkholderiales</taxon>
        <taxon>Burkholderiaceae</taxon>
        <taxon>Burkholderia</taxon>
        <taxon>Burkholderia cepacia complex</taxon>
    </lineage>
</organism>
<protein>
    <recommendedName>
        <fullName evidence="3">Lysozyme</fullName>
        <ecNumber evidence="3">3.2.1.17</ecNumber>
    </recommendedName>
</protein>
<keyword evidence="2 3" id="KW-0081">Bacteriolytic enzyme</keyword>
<dbReference type="RefSeq" id="WP_174992890.1">
    <property type="nucleotide sequence ID" value="NZ_CABVPX010000011.1"/>
</dbReference>